<evidence type="ECO:0000256" key="1">
    <source>
        <dbReference type="SAM" id="MobiDB-lite"/>
    </source>
</evidence>
<comment type="caution">
    <text evidence="3">The sequence shown here is derived from an EMBL/GenBank/DDBJ whole genome shotgun (WGS) entry which is preliminary data.</text>
</comment>
<keyword evidence="2" id="KW-0472">Membrane</keyword>
<evidence type="ECO:0000256" key="2">
    <source>
        <dbReference type="SAM" id="Phobius"/>
    </source>
</evidence>
<feature type="transmembrane region" description="Helical" evidence="2">
    <location>
        <begin position="34"/>
        <end position="52"/>
    </location>
</feature>
<accession>A0A941ECM5</accession>
<proteinExistence type="predicted"/>
<dbReference type="Proteomes" id="UP000676325">
    <property type="component" value="Unassembled WGS sequence"/>
</dbReference>
<dbReference type="RefSeq" id="WP_212519161.1">
    <property type="nucleotide sequence ID" value="NZ_JAGSOH010000047.1"/>
</dbReference>
<reference evidence="3" key="1">
    <citation type="submission" date="2021-04" db="EMBL/GenBank/DDBJ databases">
        <title>Genome based classification of Actinospica acidithermotolerans sp. nov., an actinobacterium isolated from an Indonesian hot spring.</title>
        <authorList>
            <person name="Kusuma A.B."/>
            <person name="Putra K.E."/>
            <person name="Nafisah S."/>
            <person name="Loh J."/>
            <person name="Nouioui I."/>
            <person name="Goodfellow M."/>
        </authorList>
    </citation>
    <scope>NUCLEOTIDE SEQUENCE</scope>
    <source>
        <strain evidence="3">MGRD01-02</strain>
    </source>
</reference>
<keyword evidence="4" id="KW-1185">Reference proteome</keyword>
<protein>
    <submittedName>
        <fullName evidence="3">Uncharacterized protein</fullName>
    </submittedName>
</protein>
<dbReference type="AlphaFoldDB" id="A0A941ECM5"/>
<organism evidence="3 4">
    <name type="scientific">Actinospica acidithermotolerans</name>
    <dbReference type="NCBI Taxonomy" id="2828514"/>
    <lineage>
        <taxon>Bacteria</taxon>
        <taxon>Bacillati</taxon>
        <taxon>Actinomycetota</taxon>
        <taxon>Actinomycetes</taxon>
        <taxon>Catenulisporales</taxon>
        <taxon>Actinospicaceae</taxon>
        <taxon>Actinospica</taxon>
    </lineage>
</organism>
<keyword evidence="2" id="KW-0812">Transmembrane</keyword>
<evidence type="ECO:0000313" key="4">
    <source>
        <dbReference type="Proteomes" id="UP000676325"/>
    </source>
</evidence>
<evidence type="ECO:0000313" key="3">
    <source>
        <dbReference type="EMBL" id="MBR7828022.1"/>
    </source>
</evidence>
<keyword evidence="2" id="KW-1133">Transmembrane helix</keyword>
<name>A0A941ECM5_9ACTN</name>
<sequence>MPIGANISIITAGAILAFATHVHATGLSIQAVGVVLMLVGIISLALRIGALAKQRELTMQQAYVPNETVLVRPAGTHQQPYGPAGRTGTTADPLPREDSPYPAAGEYGYGDRW</sequence>
<gene>
    <name evidence="3" type="ORF">KDK95_17025</name>
</gene>
<dbReference type="EMBL" id="JAGSOH010000047">
    <property type="protein sequence ID" value="MBR7828022.1"/>
    <property type="molecule type" value="Genomic_DNA"/>
</dbReference>
<feature type="region of interest" description="Disordered" evidence="1">
    <location>
        <begin position="74"/>
        <end position="113"/>
    </location>
</feature>